<dbReference type="Proteomes" id="UP000528457">
    <property type="component" value="Unassembled WGS sequence"/>
</dbReference>
<reference evidence="1 2" key="1">
    <citation type="submission" date="2020-08" db="EMBL/GenBank/DDBJ databases">
        <title>Genomic Encyclopedia of Type Strains, Phase IV (KMG-IV): sequencing the most valuable type-strain genomes for metagenomic binning, comparative biology and taxonomic classification.</title>
        <authorList>
            <person name="Goeker M."/>
        </authorList>
    </citation>
    <scope>NUCLEOTIDE SEQUENCE [LARGE SCALE GENOMIC DNA]</scope>
    <source>
        <strain evidence="1 2">DSM 22368</strain>
    </source>
</reference>
<keyword evidence="2" id="KW-1185">Reference proteome</keyword>
<accession>A0A7X0MTY7</accession>
<dbReference type="RefSeq" id="WP_166852394.1">
    <property type="nucleotide sequence ID" value="NZ_JAAONY010000001.1"/>
</dbReference>
<dbReference type="EMBL" id="JACHHT010000001">
    <property type="protein sequence ID" value="MBB6520051.1"/>
    <property type="molecule type" value="Genomic_DNA"/>
</dbReference>
<dbReference type="AlphaFoldDB" id="A0A7X0MTY7"/>
<evidence type="ECO:0000313" key="2">
    <source>
        <dbReference type="Proteomes" id="UP000528457"/>
    </source>
</evidence>
<name>A0A7X0MTY7_9GAMM</name>
<proteinExistence type="predicted"/>
<organism evidence="1 2">
    <name type="scientific">Pseudoteredinibacter isoporae</name>
    <dbReference type="NCBI Taxonomy" id="570281"/>
    <lineage>
        <taxon>Bacteria</taxon>
        <taxon>Pseudomonadati</taxon>
        <taxon>Pseudomonadota</taxon>
        <taxon>Gammaproteobacteria</taxon>
        <taxon>Cellvibrionales</taxon>
        <taxon>Cellvibrionaceae</taxon>
        <taxon>Pseudoteredinibacter</taxon>
    </lineage>
</organism>
<evidence type="ECO:0000313" key="1">
    <source>
        <dbReference type="EMBL" id="MBB6520051.1"/>
    </source>
</evidence>
<sequence>MNMIMLGLFSAFIGAEGESKPELEAIYGVTLLDESRIEFQVKSTGCTKAQDFSLSYQDKHIRLLRHKTDKCRRKPYLKSIVLSLPELEGPFSLGNPIAAHSLKK</sequence>
<dbReference type="InParanoid" id="A0A7X0MTY7"/>
<protein>
    <submittedName>
        <fullName evidence="1">Uncharacterized protein</fullName>
    </submittedName>
</protein>
<gene>
    <name evidence="1" type="ORF">HNR48_000329</name>
</gene>
<comment type="caution">
    <text evidence="1">The sequence shown here is derived from an EMBL/GenBank/DDBJ whole genome shotgun (WGS) entry which is preliminary data.</text>
</comment>